<protein>
    <submittedName>
        <fullName evidence="1">Uncharacterized protein</fullName>
    </submittedName>
</protein>
<proteinExistence type="predicted"/>
<dbReference type="AlphaFoldDB" id="A0A1R3J576"/>
<comment type="caution">
    <text evidence="1">The sequence shown here is derived from an EMBL/GenBank/DDBJ whole genome shotgun (WGS) entry which is preliminary data.</text>
</comment>
<name>A0A1R3J576_9ROSI</name>
<gene>
    <name evidence="1" type="ORF">COLO4_19473</name>
</gene>
<dbReference type="EMBL" id="AWUE01016634">
    <property type="protein sequence ID" value="OMO89983.1"/>
    <property type="molecule type" value="Genomic_DNA"/>
</dbReference>
<organism evidence="1 2">
    <name type="scientific">Corchorus olitorius</name>
    <dbReference type="NCBI Taxonomy" id="93759"/>
    <lineage>
        <taxon>Eukaryota</taxon>
        <taxon>Viridiplantae</taxon>
        <taxon>Streptophyta</taxon>
        <taxon>Embryophyta</taxon>
        <taxon>Tracheophyta</taxon>
        <taxon>Spermatophyta</taxon>
        <taxon>Magnoliopsida</taxon>
        <taxon>eudicotyledons</taxon>
        <taxon>Gunneridae</taxon>
        <taxon>Pentapetalae</taxon>
        <taxon>rosids</taxon>
        <taxon>malvids</taxon>
        <taxon>Malvales</taxon>
        <taxon>Malvaceae</taxon>
        <taxon>Grewioideae</taxon>
        <taxon>Apeibeae</taxon>
        <taxon>Corchorus</taxon>
    </lineage>
</organism>
<evidence type="ECO:0000313" key="1">
    <source>
        <dbReference type="EMBL" id="OMO89983.1"/>
    </source>
</evidence>
<accession>A0A1R3J576</accession>
<keyword evidence="2" id="KW-1185">Reference proteome</keyword>
<sequence length="159" mass="18117">MSALESEDIMSAKPPEPISEPLIVTKLLASIRSSLSFMIAISHLKPVSILLATIRSSLSFMTAISHLKPEDREPEDRENIVISHLKPEDREPEDSEIINTKYEFLKIKSANRQHCGSGNTFYNIFQARQNDTTQDFETLVYKNFVTGDITLNFCRLKRD</sequence>
<reference evidence="2" key="1">
    <citation type="submission" date="2013-09" db="EMBL/GenBank/DDBJ databases">
        <title>Corchorus olitorius genome sequencing.</title>
        <authorList>
            <person name="Alam M."/>
            <person name="Haque M.S."/>
            <person name="Islam M.S."/>
            <person name="Emdad E.M."/>
            <person name="Islam M.M."/>
            <person name="Ahmed B."/>
            <person name="Halim A."/>
            <person name="Hossen Q.M.M."/>
            <person name="Hossain M.Z."/>
            <person name="Ahmed R."/>
            <person name="Khan M.M."/>
            <person name="Islam R."/>
            <person name="Rashid M.M."/>
            <person name="Khan S.A."/>
            <person name="Rahman M.S."/>
            <person name="Alam M."/>
            <person name="Yahiya A.S."/>
            <person name="Khan M.S."/>
            <person name="Azam M.S."/>
            <person name="Haque T."/>
            <person name="Lashkar M.Z.H."/>
            <person name="Akhand A.I."/>
            <person name="Morshed G."/>
            <person name="Roy S."/>
            <person name="Uddin K.S."/>
            <person name="Rabeya T."/>
            <person name="Hossain A.S."/>
            <person name="Chowdhury A."/>
            <person name="Snigdha A.R."/>
            <person name="Mortoza M.S."/>
            <person name="Matin S.A."/>
            <person name="Hoque S.M.E."/>
            <person name="Islam M.K."/>
            <person name="Roy D.K."/>
            <person name="Haider R."/>
            <person name="Moosa M.M."/>
            <person name="Elias S.M."/>
            <person name="Hasan A.M."/>
            <person name="Jahan S."/>
            <person name="Shafiuddin M."/>
            <person name="Mahmood N."/>
            <person name="Shommy N.S."/>
        </authorList>
    </citation>
    <scope>NUCLEOTIDE SEQUENCE [LARGE SCALE GENOMIC DNA]</scope>
    <source>
        <strain evidence="2">cv. O-4</strain>
    </source>
</reference>
<dbReference type="Proteomes" id="UP000187203">
    <property type="component" value="Unassembled WGS sequence"/>
</dbReference>
<evidence type="ECO:0000313" key="2">
    <source>
        <dbReference type="Proteomes" id="UP000187203"/>
    </source>
</evidence>